<sequence length="745" mass="79893">MTMLDTVPSTPPAESSGSPRVTLLARDIVLLVWDVPQAVRNVAPLSVVEGGTVTPNASLRLTRVDGGTRLLWALRRHQHDSFTVCLSAKPLGGSIDVAVEPDASLERVDAAELLRDVDGAGRIAFVSTLFNVWGPLFRLQRSSEFIGFLSAILRHLVTSPAIATPIARAGDELVLVRTSLASDFGKVDAIYGLSGDGPTRISARPHRNVAATGGRDSLHLLAGSRITRSPDALLILIGPSGLSVRTLEAARTRLPSIARWLSKHGETAPQLREHVLGELAVLSDVGCSIALEAQLRAPLQPRRVVGQALTPTAEIVDALSTSSGTLVTGWYSDPSNLVAGVEALGADPHDLTSALHRFPVTVSDPKSGAQINATGFVALAPSRGGTAPILQPRFRLHLKSGSHHTLVPPTQPISAADARAAALRAVPPEHVSEDVLARILAPVIADLHARTGAAVGQPIIHTFGTPLARPKASVVIPLYKVLDYLRFQIAAFAADAWFRANAELIFVLDSPDQSADVQHLLGGLYLIYGVPMLLVVMERNAGYARACNTGASVARGGALAMVNSDVIPTASGWLQALVSRLGGSRRIGAVGPKLLFEDGSIQHAGMYFEKDHRGRWLNHHFHKGMPRSYAPAAEERVVPAVTGACLVMRRTLFEQVGGFTEDYVIGDYEDSDLCLKITTAGRRISYTPDVELYHLERKSMSVNADYMRGIAWQYNCALHAERWGGLIAAISAAGQRRRRERKAFS</sequence>
<keyword evidence="3" id="KW-1185">Reference proteome</keyword>
<dbReference type="Pfam" id="PF00535">
    <property type="entry name" value="Glycos_transf_2"/>
    <property type="match status" value="1"/>
</dbReference>
<keyword evidence="2" id="KW-0808">Transferase</keyword>
<evidence type="ECO:0000313" key="3">
    <source>
        <dbReference type="Proteomes" id="UP000325684"/>
    </source>
</evidence>
<dbReference type="Gene3D" id="3.90.550.10">
    <property type="entry name" value="Spore Coat Polysaccharide Biosynthesis Protein SpsA, Chain A"/>
    <property type="match status" value="1"/>
</dbReference>
<dbReference type="InterPro" id="IPR001173">
    <property type="entry name" value="Glyco_trans_2-like"/>
</dbReference>
<protein>
    <submittedName>
        <fullName evidence="2">Glycosyltransferase</fullName>
    </submittedName>
</protein>
<dbReference type="PANTHER" id="PTHR43179">
    <property type="entry name" value="RHAMNOSYLTRANSFERASE WBBL"/>
    <property type="match status" value="1"/>
</dbReference>
<dbReference type="GO" id="GO:0016740">
    <property type="term" value="F:transferase activity"/>
    <property type="evidence" value="ECO:0007669"/>
    <property type="project" value="UniProtKB-KW"/>
</dbReference>
<dbReference type="EMBL" id="VCMV01000020">
    <property type="protein sequence ID" value="KAB0266610.1"/>
    <property type="molecule type" value="Genomic_DNA"/>
</dbReference>
<feature type="domain" description="Glycosyltransferase 2-like" evidence="1">
    <location>
        <begin position="473"/>
        <end position="656"/>
    </location>
</feature>
<dbReference type="SUPFAM" id="SSF53448">
    <property type="entry name" value="Nucleotide-diphospho-sugar transferases"/>
    <property type="match status" value="1"/>
</dbReference>
<dbReference type="OrthoDB" id="9783791at2"/>
<proteinExistence type="predicted"/>
<gene>
    <name evidence="2" type="ORF">FEZ63_13310</name>
</gene>
<reference evidence="2 3" key="1">
    <citation type="journal article" date="2019" name="Microorganisms">
        <title>Genome Insights into the Novel Species Microvirga brassicacearum, a Rapeseed Endophyte with Biotechnological Potential.</title>
        <authorList>
            <person name="Jimenez-Gomez A."/>
            <person name="Saati-Santamaria Z."/>
            <person name="Igual J.M."/>
            <person name="Rivas R."/>
            <person name="Mateos P.F."/>
            <person name="Garcia-Fraile P."/>
        </authorList>
    </citation>
    <scope>NUCLEOTIDE SEQUENCE [LARGE SCALE GENOMIC DNA]</scope>
    <source>
        <strain evidence="2 3">CDVBN77</strain>
    </source>
</reference>
<organism evidence="2 3">
    <name type="scientific">Microvirga brassicacearum</name>
    <dbReference type="NCBI Taxonomy" id="2580413"/>
    <lineage>
        <taxon>Bacteria</taxon>
        <taxon>Pseudomonadati</taxon>
        <taxon>Pseudomonadota</taxon>
        <taxon>Alphaproteobacteria</taxon>
        <taxon>Hyphomicrobiales</taxon>
        <taxon>Methylobacteriaceae</taxon>
        <taxon>Microvirga</taxon>
    </lineage>
</organism>
<evidence type="ECO:0000313" key="2">
    <source>
        <dbReference type="EMBL" id="KAB0266610.1"/>
    </source>
</evidence>
<dbReference type="AlphaFoldDB" id="A0A5N3PA45"/>
<dbReference type="PANTHER" id="PTHR43179:SF7">
    <property type="entry name" value="RHAMNOSYLTRANSFERASE WBBL"/>
    <property type="match status" value="1"/>
</dbReference>
<evidence type="ECO:0000259" key="1">
    <source>
        <dbReference type="Pfam" id="PF00535"/>
    </source>
</evidence>
<dbReference type="Proteomes" id="UP000325684">
    <property type="component" value="Unassembled WGS sequence"/>
</dbReference>
<dbReference type="InterPro" id="IPR029044">
    <property type="entry name" value="Nucleotide-diphossugar_trans"/>
</dbReference>
<accession>A0A5N3PA45</accession>
<name>A0A5N3PA45_9HYPH</name>
<dbReference type="RefSeq" id="WP_150945197.1">
    <property type="nucleotide sequence ID" value="NZ_VCMV01000020.1"/>
</dbReference>
<comment type="caution">
    <text evidence="2">The sequence shown here is derived from an EMBL/GenBank/DDBJ whole genome shotgun (WGS) entry which is preliminary data.</text>
</comment>